<sequence>MGHCERREGQRQMVCTCFLQRVKNAKFEIILRFSGRKGDLVGVHDNKEGKEGGMQCLTVGRLGALLSRRAVAVLSSTGSRMASHVPEQTDMSLPLYWDRLDNPLPDRPYNNTLTAAEKSLKQKEKGPWTNLSNEEKVALYRIMFKDTYAEMKKPSNEWKTVFGGIFFFIGFTGLVVLWQRIYVYPHSPHTFDEEWQAKQVNRMLDMRVNPVQGFSSKWDYEKGQWK</sequence>
<comment type="function">
    <text evidence="10">Component of the cytochrome c oxidase, the last enzyme in the mitochondrial electron transport chain which drives oxidative phosphorylation.</text>
</comment>
<dbReference type="InterPro" id="IPR004203">
    <property type="entry name" value="Cyt_c_oxidase_su4_fam"/>
</dbReference>
<evidence type="ECO:0000256" key="4">
    <source>
        <dbReference type="ARBA" id="ARBA00011485"/>
    </source>
</evidence>
<evidence type="ECO:0000313" key="12">
    <source>
        <dbReference type="Proteomes" id="UP000319801"/>
    </source>
</evidence>
<dbReference type="OrthoDB" id="186013at2759"/>
<keyword evidence="6 10" id="KW-0999">Mitochondrion inner membrane</keyword>
<dbReference type="PANTHER" id="PTHR10707:SF15">
    <property type="entry name" value="CYTOCHROME C OXIDASE SUBUNIT 4"/>
    <property type="match status" value="1"/>
</dbReference>
<evidence type="ECO:0000256" key="10">
    <source>
        <dbReference type="RuleBase" id="RU367145"/>
    </source>
</evidence>
<dbReference type="GO" id="GO:0006123">
    <property type="term" value="P:mitochondrial electron transport, cytochrome c to oxygen"/>
    <property type="evidence" value="ECO:0007669"/>
    <property type="project" value="InterPro"/>
</dbReference>
<dbReference type="PANTHER" id="PTHR10707">
    <property type="entry name" value="CYTOCHROME C OXIDASE SUBUNIT IV"/>
    <property type="match status" value="1"/>
</dbReference>
<dbReference type="EMBL" id="VCAZ01000040">
    <property type="protein sequence ID" value="TSM04883.1"/>
    <property type="molecule type" value="Genomic_DNA"/>
</dbReference>
<dbReference type="InterPro" id="IPR036639">
    <property type="entry name" value="Cyt_c_oxidase_su4_sf"/>
</dbReference>
<dbReference type="GO" id="GO:0045277">
    <property type="term" value="C:respiratory chain complex IV"/>
    <property type="evidence" value="ECO:0007669"/>
    <property type="project" value="InterPro"/>
</dbReference>
<dbReference type="Pfam" id="PF02936">
    <property type="entry name" value="COX4"/>
    <property type="match status" value="1"/>
</dbReference>
<gene>
    <name evidence="11" type="ORF">Baya_7768</name>
</gene>
<protein>
    <recommendedName>
        <fullName evidence="10">Cytochrome c oxidase subunit 4</fullName>
    </recommendedName>
</protein>
<accession>A0A556U2H2</accession>
<keyword evidence="12" id="KW-1185">Reference proteome</keyword>
<dbReference type="Proteomes" id="UP000319801">
    <property type="component" value="Unassembled WGS sequence"/>
</dbReference>
<evidence type="ECO:0000256" key="9">
    <source>
        <dbReference type="ARBA" id="ARBA00023136"/>
    </source>
</evidence>
<evidence type="ECO:0000313" key="11">
    <source>
        <dbReference type="EMBL" id="TSM04883.1"/>
    </source>
</evidence>
<reference evidence="11 12" key="1">
    <citation type="journal article" date="2019" name="Genome Biol. Evol.">
        <title>Whole-Genome Sequencing of the Giant Devil Catfish, Bagarius yarrelli.</title>
        <authorList>
            <person name="Jiang W."/>
            <person name="Lv Y."/>
            <person name="Cheng L."/>
            <person name="Yang K."/>
            <person name="Chao B."/>
            <person name="Wang X."/>
            <person name="Li Y."/>
            <person name="Pan X."/>
            <person name="You X."/>
            <person name="Zhang Y."/>
            <person name="Yang J."/>
            <person name="Li J."/>
            <person name="Zhang X."/>
            <person name="Liu S."/>
            <person name="Sun C."/>
            <person name="Yang J."/>
            <person name="Shi Q."/>
        </authorList>
    </citation>
    <scope>NUCLEOTIDE SEQUENCE [LARGE SCALE GENOMIC DNA]</scope>
    <source>
        <strain evidence="11">JWS20170419001</strain>
        <tissue evidence="11">Muscle</tissue>
    </source>
</reference>
<comment type="subcellular location">
    <subcellularLocation>
        <location evidence="1 10">Mitochondrion inner membrane</location>
        <topology evidence="1 10">Single-pass membrane protein</topology>
    </subcellularLocation>
</comment>
<evidence type="ECO:0000256" key="7">
    <source>
        <dbReference type="ARBA" id="ARBA00022989"/>
    </source>
</evidence>
<keyword evidence="9 10" id="KW-0472">Membrane</keyword>
<proteinExistence type="inferred from homology"/>
<comment type="similarity">
    <text evidence="3 10">Belongs to the cytochrome c oxidase IV family.</text>
</comment>
<keyword evidence="5 10" id="KW-0812">Transmembrane</keyword>
<evidence type="ECO:0000256" key="2">
    <source>
        <dbReference type="ARBA" id="ARBA00004673"/>
    </source>
</evidence>
<keyword evidence="8 10" id="KW-0496">Mitochondrion</keyword>
<name>A0A556U2H2_BAGYA</name>
<evidence type="ECO:0000256" key="8">
    <source>
        <dbReference type="ARBA" id="ARBA00023128"/>
    </source>
</evidence>
<comment type="subunit">
    <text evidence="4">Component of the cytochrome c oxidase (complex IV, CIV), a multisubunit enzyme composed of 14 subunits. The complex is composed of a catalytic core of 3 subunits MT-CO1, MT-CO2 and MT-CO3, encoded in the mitochondrial DNA, and 11 supernumerary subunits COX4I, COX5A, COX5B, COX6A, COX6B, COX6C, COX7A, COX7B, COX7C, COX8 and NDUFA4, which are encoded in the nuclear genome. The complex exists as a monomer or a dimer and forms supercomplexes (SCs) in the inner mitochondrial membrane with NADH-ubiquinone oxidoreductase (complex I, CI) and ubiquinol-cytochrome c oxidoreductase (cytochrome b-c1 complex, complex III, CIII), resulting in different assemblies (supercomplex SCI(1)III(2)IV(1) and megacomplex MCI(2)III(2)IV(2)).</text>
</comment>
<dbReference type="GO" id="GO:0005743">
    <property type="term" value="C:mitochondrial inner membrane"/>
    <property type="evidence" value="ECO:0007669"/>
    <property type="project" value="UniProtKB-SubCell"/>
</dbReference>
<keyword evidence="7 10" id="KW-1133">Transmembrane helix</keyword>
<dbReference type="FunFam" id="1.10.442.10:FF:000001">
    <property type="entry name" value="Cytochrome c oxidase subunit 4 isoform 1"/>
    <property type="match status" value="1"/>
</dbReference>
<dbReference type="SUPFAM" id="SSF81406">
    <property type="entry name" value="Mitochondrial cytochrome c oxidase subunit IV"/>
    <property type="match status" value="1"/>
</dbReference>
<comment type="caution">
    <text evidence="11">The sequence shown here is derived from an EMBL/GenBank/DDBJ whole genome shotgun (WGS) entry which is preliminary data.</text>
</comment>
<dbReference type="PRINTS" id="PR01873">
    <property type="entry name" value="CYTCOXIDASE4"/>
</dbReference>
<dbReference type="Gene3D" id="1.10.442.10">
    <property type="entry name" value="Cytochrome c oxidase subunit IV"/>
    <property type="match status" value="1"/>
</dbReference>
<evidence type="ECO:0000256" key="5">
    <source>
        <dbReference type="ARBA" id="ARBA00022692"/>
    </source>
</evidence>
<dbReference type="UniPathway" id="UPA00705"/>
<dbReference type="InterPro" id="IPR013288">
    <property type="entry name" value="Cyt_c_oxidase_su4"/>
</dbReference>
<evidence type="ECO:0000256" key="3">
    <source>
        <dbReference type="ARBA" id="ARBA00008135"/>
    </source>
</evidence>
<dbReference type="AlphaFoldDB" id="A0A556U2H2"/>
<organism evidence="11 12">
    <name type="scientific">Bagarius yarrelli</name>
    <name type="common">Goonch</name>
    <name type="synonym">Bagrus yarrelli</name>
    <dbReference type="NCBI Taxonomy" id="175774"/>
    <lineage>
        <taxon>Eukaryota</taxon>
        <taxon>Metazoa</taxon>
        <taxon>Chordata</taxon>
        <taxon>Craniata</taxon>
        <taxon>Vertebrata</taxon>
        <taxon>Euteleostomi</taxon>
        <taxon>Actinopterygii</taxon>
        <taxon>Neopterygii</taxon>
        <taxon>Teleostei</taxon>
        <taxon>Ostariophysi</taxon>
        <taxon>Siluriformes</taxon>
        <taxon>Sisoridae</taxon>
        <taxon>Sisorinae</taxon>
        <taxon>Bagarius</taxon>
    </lineage>
</organism>
<comment type="pathway">
    <text evidence="2 10">Energy metabolism; oxidative phosphorylation.</text>
</comment>
<evidence type="ECO:0000256" key="1">
    <source>
        <dbReference type="ARBA" id="ARBA00004434"/>
    </source>
</evidence>
<evidence type="ECO:0000256" key="6">
    <source>
        <dbReference type="ARBA" id="ARBA00022792"/>
    </source>
</evidence>
<dbReference type="CDD" id="cd00922">
    <property type="entry name" value="Cyt_c_Oxidase_IV"/>
    <property type="match status" value="1"/>
</dbReference>
<feature type="transmembrane region" description="Helical" evidence="10">
    <location>
        <begin position="161"/>
        <end position="181"/>
    </location>
</feature>